<reference evidence="2" key="1">
    <citation type="submission" date="2022-06" db="EMBL/GenBank/DDBJ databases">
        <title>Aeoliella straminimaris, a novel planctomycete from sediments.</title>
        <authorList>
            <person name="Vitorino I.R."/>
            <person name="Lage O.M."/>
        </authorList>
    </citation>
    <scope>NUCLEOTIDE SEQUENCE</scope>
    <source>
        <strain evidence="2">ICT_H6.2</strain>
    </source>
</reference>
<dbReference type="Gene3D" id="3.20.20.100">
    <property type="entry name" value="NADP-dependent oxidoreductase domain"/>
    <property type="match status" value="1"/>
</dbReference>
<sequence>MLNTTDRRQFLHTGMVSGALLAMANEVFAQQRDDGAGLPKRQLGKNGPLVSVFGLGGHHIGQLGKREGDPAAVKLMHRALDEGLTFFDNAWDYHDGYSEQLMGKAIADRRDKVFLMTKVCDRDYEGAKRQLDESLQRLQTDVIDLWQFHEMVYDNDPDWVFEKGGIRAAREAVKAGKVRYIGFTGHKDPSIHLKMLNKPQAWTSSQMPINVCDYFFRSFLHQVAPQCQAQGTGVIAMKTMGGGAGNIPNSTGVSHPDCLRFALSQPVSTAVTGMTSDRDLDQALEVGRNFQPLSAKEQAAMLAKVEEVAADGRHELFKTTKNFDGGYHRKQHGFAT</sequence>
<feature type="domain" description="NADP-dependent oxidoreductase" evidence="1">
    <location>
        <begin position="54"/>
        <end position="244"/>
    </location>
</feature>
<name>A0A9X2FD50_9BACT</name>
<protein>
    <submittedName>
        <fullName evidence="2">Aldo/keto reductase</fullName>
    </submittedName>
</protein>
<dbReference type="SUPFAM" id="SSF51430">
    <property type="entry name" value="NAD(P)-linked oxidoreductase"/>
    <property type="match status" value="1"/>
</dbReference>
<dbReference type="InterPro" id="IPR053135">
    <property type="entry name" value="AKR2_Oxidoreductase"/>
</dbReference>
<dbReference type="RefSeq" id="WP_252854887.1">
    <property type="nucleotide sequence ID" value="NZ_JAMXLR010000077.1"/>
</dbReference>
<keyword evidence="3" id="KW-1185">Reference proteome</keyword>
<dbReference type="Proteomes" id="UP001155241">
    <property type="component" value="Unassembled WGS sequence"/>
</dbReference>
<evidence type="ECO:0000259" key="1">
    <source>
        <dbReference type="Pfam" id="PF00248"/>
    </source>
</evidence>
<organism evidence="2 3">
    <name type="scientific">Aeoliella straminimaris</name>
    <dbReference type="NCBI Taxonomy" id="2954799"/>
    <lineage>
        <taxon>Bacteria</taxon>
        <taxon>Pseudomonadati</taxon>
        <taxon>Planctomycetota</taxon>
        <taxon>Planctomycetia</taxon>
        <taxon>Pirellulales</taxon>
        <taxon>Lacipirellulaceae</taxon>
        <taxon>Aeoliella</taxon>
    </lineage>
</organism>
<dbReference type="PANTHER" id="PTHR43312">
    <property type="entry name" value="D-THREO-ALDOSE 1-DEHYDROGENASE"/>
    <property type="match status" value="1"/>
</dbReference>
<dbReference type="Pfam" id="PF00248">
    <property type="entry name" value="Aldo_ket_red"/>
    <property type="match status" value="1"/>
</dbReference>
<dbReference type="EMBL" id="JAMXLR010000077">
    <property type="protein sequence ID" value="MCO6046775.1"/>
    <property type="molecule type" value="Genomic_DNA"/>
</dbReference>
<dbReference type="PROSITE" id="PS51318">
    <property type="entry name" value="TAT"/>
    <property type="match status" value="1"/>
</dbReference>
<evidence type="ECO:0000313" key="3">
    <source>
        <dbReference type="Proteomes" id="UP001155241"/>
    </source>
</evidence>
<proteinExistence type="predicted"/>
<evidence type="ECO:0000313" key="2">
    <source>
        <dbReference type="EMBL" id="MCO6046775.1"/>
    </source>
</evidence>
<comment type="caution">
    <text evidence="2">The sequence shown here is derived from an EMBL/GenBank/DDBJ whole genome shotgun (WGS) entry which is preliminary data.</text>
</comment>
<dbReference type="InterPro" id="IPR036812">
    <property type="entry name" value="NAD(P)_OxRdtase_dom_sf"/>
</dbReference>
<dbReference type="CDD" id="cd19100">
    <property type="entry name" value="AKR_unchar"/>
    <property type="match status" value="1"/>
</dbReference>
<dbReference type="PANTHER" id="PTHR43312:SF1">
    <property type="entry name" value="NADP-DEPENDENT OXIDOREDUCTASE DOMAIN-CONTAINING PROTEIN"/>
    <property type="match status" value="1"/>
</dbReference>
<dbReference type="InterPro" id="IPR006311">
    <property type="entry name" value="TAT_signal"/>
</dbReference>
<gene>
    <name evidence="2" type="ORF">NG895_22995</name>
</gene>
<accession>A0A9X2FD50</accession>
<dbReference type="AlphaFoldDB" id="A0A9X2FD50"/>
<dbReference type="InterPro" id="IPR023210">
    <property type="entry name" value="NADP_OxRdtase_dom"/>
</dbReference>